<keyword evidence="1" id="KW-0812">Transmembrane</keyword>
<reference evidence="2 3" key="1">
    <citation type="submission" date="2024-01" db="EMBL/GenBank/DDBJ databases">
        <title>The genomes of 5 underutilized Papilionoideae crops provide insights into root nodulation and disease resistance.</title>
        <authorList>
            <person name="Yuan L."/>
        </authorList>
    </citation>
    <scope>NUCLEOTIDE SEQUENCE [LARGE SCALE GENOMIC DNA]</scope>
    <source>
        <strain evidence="2">LY-2023</strain>
        <tissue evidence="2">Leaf</tissue>
    </source>
</reference>
<organism evidence="2 3">
    <name type="scientific">Clitoria ternatea</name>
    <name type="common">Butterfly pea</name>
    <dbReference type="NCBI Taxonomy" id="43366"/>
    <lineage>
        <taxon>Eukaryota</taxon>
        <taxon>Viridiplantae</taxon>
        <taxon>Streptophyta</taxon>
        <taxon>Embryophyta</taxon>
        <taxon>Tracheophyta</taxon>
        <taxon>Spermatophyta</taxon>
        <taxon>Magnoliopsida</taxon>
        <taxon>eudicotyledons</taxon>
        <taxon>Gunneridae</taxon>
        <taxon>Pentapetalae</taxon>
        <taxon>rosids</taxon>
        <taxon>fabids</taxon>
        <taxon>Fabales</taxon>
        <taxon>Fabaceae</taxon>
        <taxon>Papilionoideae</taxon>
        <taxon>50 kb inversion clade</taxon>
        <taxon>NPAAA clade</taxon>
        <taxon>indigoferoid/millettioid clade</taxon>
        <taxon>Phaseoleae</taxon>
        <taxon>Clitoria</taxon>
    </lineage>
</organism>
<sequence length="110" mass="11516">MFLIFPICPSVVVAVVTFFLLDSCPSVLFACPSGGDCPVSSMFLLITIFIAVVVFLSVENALALLLIYVLVPLTGPSITNFGTGGFSTSATPSSICTTLLIVGHETYSAF</sequence>
<accession>A0AAN9Q0M9</accession>
<dbReference type="AlphaFoldDB" id="A0AAN9Q0M9"/>
<proteinExistence type="predicted"/>
<keyword evidence="3" id="KW-1185">Reference proteome</keyword>
<evidence type="ECO:0000256" key="1">
    <source>
        <dbReference type="SAM" id="Phobius"/>
    </source>
</evidence>
<evidence type="ECO:0000313" key="2">
    <source>
        <dbReference type="EMBL" id="KAK7317492.1"/>
    </source>
</evidence>
<dbReference type="EMBL" id="JAYKXN010000001">
    <property type="protein sequence ID" value="KAK7317492.1"/>
    <property type="molecule type" value="Genomic_DNA"/>
</dbReference>
<dbReference type="Proteomes" id="UP001359559">
    <property type="component" value="Unassembled WGS sequence"/>
</dbReference>
<gene>
    <name evidence="2" type="ORF">RJT34_01777</name>
</gene>
<keyword evidence="1" id="KW-0472">Membrane</keyword>
<name>A0AAN9Q0M9_CLITE</name>
<feature type="transmembrane region" description="Helical" evidence="1">
    <location>
        <begin position="40"/>
        <end position="71"/>
    </location>
</feature>
<evidence type="ECO:0000313" key="3">
    <source>
        <dbReference type="Proteomes" id="UP001359559"/>
    </source>
</evidence>
<protein>
    <submittedName>
        <fullName evidence="2">Uncharacterized protein</fullName>
    </submittedName>
</protein>
<keyword evidence="1" id="KW-1133">Transmembrane helix</keyword>
<comment type="caution">
    <text evidence="2">The sequence shown here is derived from an EMBL/GenBank/DDBJ whole genome shotgun (WGS) entry which is preliminary data.</text>
</comment>